<protein>
    <recommendedName>
        <fullName evidence="5">WD40 repeat domain-containing protein</fullName>
    </recommendedName>
</protein>
<keyword evidence="4" id="KW-1185">Reference proteome</keyword>
<evidence type="ECO:0008006" key="5">
    <source>
        <dbReference type="Google" id="ProtNLM"/>
    </source>
</evidence>
<evidence type="ECO:0000313" key="3">
    <source>
        <dbReference type="EMBL" id="MBE1580535.1"/>
    </source>
</evidence>
<evidence type="ECO:0000313" key="4">
    <source>
        <dbReference type="Proteomes" id="UP000656548"/>
    </source>
</evidence>
<feature type="region of interest" description="Disordered" evidence="1">
    <location>
        <begin position="49"/>
        <end position="90"/>
    </location>
</feature>
<name>A0ABR9LIL9_9PSEU</name>
<organism evidence="3 4">
    <name type="scientific">Amycolatopsis roodepoortensis</name>
    <dbReference type="NCBI Taxonomy" id="700274"/>
    <lineage>
        <taxon>Bacteria</taxon>
        <taxon>Bacillati</taxon>
        <taxon>Actinomycetota</taxon>
        <taxon>Actinomycetes</taxon>
        <taxon>Pseudonocardiales</taxon>
        <taxon>Pseudonocardiaceae</taxon>
        <taxon>Amycolatopsis</taxon>
    </lineage>
</organism>
<dbReference type="Proteomes" id="UP000656548">
    <property type="component" value="Unassembled WGS sequence"/>
</dbReference>
<accession>A0ABR9LIL9</accession>
<proteinExistence type="predicted"/>
<keyword evidence="2" id="KW-0732">Signal</keyword>
<evidence type="ECO:0000256" key="1">
    <source>
        <dbReference type="SAM" id="MobiDB-lite"/>
    </source>
</evidence>
<feature type="chain" id="PRO_5046579722" description="WD40 repeat domain-containing protein" evidence="2">
    <location>
        <begin position="33"/>
        <end position="90"/>
    </location>
</feature>
<evidence type="ECO:0000256" key="2">
    <source>
        <dbReference type="SAM" id="SignalP"/>
    </source>
</evidence>
<feature type="signal peptide" evidence="2">
    <location>
        <begin position="1"/>
        <end position="32"/>
    </location>
</feature>
<dbReference type="RefSeq" id="WP_192747096.1">
    <property type="nucleotide sequence ID" value="NZ_JADBEJ010000007.1"/>
</dbReference>
<dbReference type="EMBL" id="JADBEJ010000007">
    <property type="protein sequence ID" value="MBE1580535.1"/>
    <property type="molecule type" value="Genomic_DNA"/>
</dbReference>
<gene>
    <name evidence="3" type="ORF">H4W30_007616</name>
</gene>
<comment type="caution">
    <text evidence="3">The sequence shown here is derived from an EMBL/GenBank/DDBJ whole genome shotgun (WGS) entry which is preliminary data.</text>
</comment>
<reference evidence="3 4" key="1">
    <citation type="submission" date="2020-10" db="EMBL/GenBank/DDBJ databases">
        <title>Sequencing the genomes of 1000 actinobacteria strains.</title>
        <authorList>
            <person name="Klenk H.-P."/>
        </authorList>
    </citation>
    <scope>NUCLEOTIDE SEQUENCE [LARGE SCALE GENOMIC DNA]</scope>
    <source>
        <strain evidence="3 4">DSM 46661</strain>
    </source>
</reference>
<sequence length="90" mass="8905">MSHSLTRRTVAGLFLGAVVTGAGLAAAGTALADTPDVASGPASYLHGVGTTGAAPDGTRITGVSPDGTRITWSVSPDSRELSITPASREL</sequence>